<keyword evidence="2" id="KW-1185">Reference proteome</keyword>
<organism evidence="1 2">
    <name type="scientific">Ambrosiozyma monospora</name>
    <name type="common">Yeast</name>
    <name type="synonym">Endomycopsis monosporus</name>
    <dbReference type="NCBI Taxonomy" id="43982"/>
    <lineage>
        <taxon>Eukaryota</taxon>
        <taxon>Fungi</taxon>
        <taxon>Dikarya</taxon>
        <taxon>Ascomycota</taxon>
        <taxon>Saccharomycotina</taxon>
        <taxon>Pichiomycetes</taxon>
        <taxon>Pichiales</taxon>
        <taxon>Pichiaceae</taxon>
        <taxon>Ambrosiozyma</taxon>
    </lineage>
</organism>
<evidence type="ECO:0000313" key="1">
    <source>
        <dbReference type="EMBL" id="GME79461.1"/>
    </source>
</evidence>
<evidence type="ECO:0000313" key="2">
    <source>
        <dbReference type="Proteomes" id="UP001165064"/>
    </source>
</evidence>
<reference evidence="1" key="1">
    <citation type="submission" date="2023-04" db="EMBL/GenBank/DDBJ databases">
        <title>Ambrosiozyma monospora NBRC 10751.</title>
        <authorList>
            <person name="Ichikawa N."/>
            <person name="Sato H."/>
            <person name="Tonouchi N."/>
        </authorList>
    </citation>
    <scope>NUCLEOTIDE SEQUENCE</scope>
    <source>
        <strain evidence="1">NBRC 10751</strain>
    </source>
</reference>
<accession>A0ACB5T244</accession>
<proteinExistence type="predicted"/>
<dbReference type="Proteomes" id="UP001165064">
    <property type="component" value="Unassembled WGS sequence"/>
</dbReference>
<gene>
    <name evidence="1" type="ORF">Amon02_000396200</name>
</gene>
<sequence length="270" mass="30760">MLSRLIPRTITSSTPRFVRSALSATTPSSIAIASKRQFSQSAPSYKFDIEAEKRCRELLDTLPTFEYLFQNENGSIRTPSESELKTIAFLNQYSNSRKLSLVETFFTFPKEYENLYLQNDKDLLKLQTSSALIIDKIPFEDTATGEIKWKIVREGEDKEGWENIAHVFFIPAFVFLVVTLAWRDDLDVTEWAKRELLYRVKSKAEQEGDSEVLTAFKKYGGKPESYDFDLTSFDKNDDVIVERILSGEYDKLAKLKVNQTKAAAAAAAAN</sequence>
<name>A0ACB5T244_AMBMO</name>
<dbReference type="EMBL" id="BSXS01002605">
    <property type="protein sequence ID" value="GME79461.1"/>
    <property type="molecule type" value="Genomic_DNA"/>
</dbReference>
<comment type="caution">
    <text evidence="1">The sequence shown here is derived from an EMBL/GenBank/DDBJ whole genome shotgun (WGS) entry which is preliminary data.</text>
</comment>
<protein>
    <submittedName>
        <fullName evidence="1">Unnamed protein product</fullName>
    </submittedName>
</protein>